<gene>
    <name evidence="6" type="ORF">QE382_004432</name>
</gene>
<evidence type="ECO:0000313" key="6">
    <source>
        <dbReference type="EMBL" id="MDQ1152448.1"/>
    </source>
</evidence>
<dbReference type="NCBIfam" id="TIGR02937">
    <property type="entry name" value="sigma70-ECF"/>
    <property type="match status" value="1"/>
</dbReference>
<evidence type="ECO:0000256" key="1">
    <source>
        <dbReference type="ARBA" id="ARBA00023015"/>
    </source>
</evidence>
<dbReference type="PANTHER" id="PTHR43133:SF8">
    <property type="entry name" value="RNA POLYMERASE SIGMA FACTOR HI_1459-RELATED"/>
    <property type="match status" value="1"/>
</dbReference>
<dbReference type="EMBL" id="JAUTBA010000001">
    <property type="protein sequence ID" value="MDQ1152448.1"/>
    <property type="molecule type" value="Genomic_DNA"/>
</dbReference>
<dbReference type="Proteomes" id="UP001244640">
    <property type="component" value="Unassembled WGS sequence"/>
</dbReference>
<comment type="caution">
    <text evidence="6">The sequence shown here is derived from an EMBL/GenBank/DDBJ whole genome shotgun (WGS) entry which is preliminary data.</text>
</comment>
<dbReference type="InterPro" id="IPR013325">
    <property type="entry name" value="RNA_pol_sigma_r2"/>
</dbReference>
<accession>A0ABU0UC65</accession>
<dbReference type="InterPro" id="IPR039425">
    <property type="entry name" value="RNA_pol_sigma-70-like"/>
</dbReference>
<dbReference type="SUPFAM" id="SSF88946">
    <property type="entry name" value="Sigma2 domain of RNA polymerase sigma factors"/>
    <property type="match status" value="1"/>
</dbReference>
<keyword evidence="4" id="KW-0804">Transcription</keyword>
<evidence type="ECO:0000256" key="3">
    <source>
        <dbReference type="ARBA" id="ARBA00023125"/>
    </source>
</evidence>
<keyword evidence="7" id="KW-1185">Reference proteome</keyword>
<proteinExistence type="predicted"/>
<protein>
    <submittedName>
        <fullName evidence="6">RNA polymerase sigma factor (Sigma-70 family)</fullName>
    </submittedName>
</protein>
<dbReference type="InterPro" id="IPR014284">
    <property type="entry name" value="RNA_pol_sigma-70_dom"/>
</dbReference>
<dbReference type="PANTHER" id="PTHR43133">
    <property type="entry name" value="RNA POLYMERASE ECF-TYPE SIGMA FACTO"/>
    <property type="match status" value="1"/>
</dbReference>
<dbReference type="Gene3D" id="1.10.1740.10">
    <property type="match status" value="1"/>
</dbReference>
<evidence type="ECO:0000256" key="2">
    <source>
        <dbReference type="ARBA" id="ARBA00023082"/>
    </source>
</evidence>
<keyword evidence="3" id="KW-0238">DNA-binding</keyword>
<reference evidence="6 7" key="1">
    <citation type="submission" date="2023-07" db="EMBL/GenBank/DDBJ databases">
        <title>Functional and genomic diversity of the sorghum phyllosphere microbiome.</title>
        <authorList>
            <person name="Shade A."/>
        </authorList>
    </citation>
    <scope>NUCLEOTIDE SEQUENCE [LARGE SCALE GENOMIC DNA]</scope>
    <source>
        <strain evidence="6 7">SORGH_AS_0892</strain>
    </source>
</reference>
<keyword evidence="2" id="KW-0731">Sigma factor</keyword>
<sequence>MSKFSKSVLLENDEQIIEGIKDGNSFAIDAIYKRYYPSISHMILQNNGREDEAKDIFQEAVIVLYDKVSKGNFELSSKLKTYLYSICRRLWLKQLNRAGFGNSDIRGYEDSLFEEEDLHNSIKNLKKSSTKWSLP</sequence>
<feature type="domain" description="RNA polymerase sigma-70 region 2" evidence="5">
    <location>
        <begin position="31"/>
        <end position="98"/>
    </location>
</feature>
<organism evidence="6 7">
    <name type="scientific">Sphingobacterium zeae</name>
    <dbReference type="NCBI Taxonomy" id="1776859"/>
    <lineage>
        <taxon>Bacteria</taxon>
        <taxon>Pseudomonadati</taxon>
        <taxon>Bacteroidota</taxon>
        <taxon>Sphingobacteriia</taxon>
        <taxon>Sphingobacteriales</taxon>
        <taxon>Sphingobacteriaceae</taxon>
        <taxon>Sphingobacterium</taxon>
    </lineage>
</organism>
<name>A0ABU0UC65_9SPHI</name>
<dbReference type="Pfam" id="PF04542">
    <property type="entry name" value="Sigma70_r2"/>
    <property type="match status" value="1"/>
</dbReference>
<evidence type="ECO:0000313" key="7">
    <source>
        <dbReference type="Proteomes" id="UP001244640"/>
    </source>
</evidence>
<evidence type="ECO:0000256" key="4">
    <source>
        <dbReference type="ARBA" id="ARBA00023163"/>
    </source>
</evidence>
<keyword evidence="1" id="KW-0805">Transcription regulation</keyword>
<dbReference type="InterPro" id="IPR007627">
    <property type="entry name" value="RNA_pol_sigma70_r2"/>
</dbReference>
<evidence type="ECO:0000259" key="5">
    <source>
        <dbReference type="Pfam" id="PF04542"/>
    </source>
</evidence>